<reference evidence="3" key="1">
    <citation type="journal article" date="2014" name="Nucleic Acids Res.">
        <title>The evolutionary dynamics of variant antigen genes in Babesia reveal a history of genomic innovation underlying host-parasite interaction.</title>
        <authorList>
            <person name="Jackson A.P."/>
            <person name="Otto T.D."/>
            <person name="Darby A."/>
            <person name="Ramaprasad A."/>
            <person name="Xia D."/>
            <person name="Echaide I.E."/>
            <person name="Farber M."/>
            <person name="Gahlot S."/>
            <person name="Gamble J."/>
            <person name="Gupta D."/>
            <person name="Gupta Y."/>
            <person name="Jackson L."/>
            <person name="Malandrin L."/>
            <person name="Malas T.B."/>
            <person name="Moussa E."/>
            <person name="Nair M."/>
            <person name="Reid A.J."/>
            <person name="Sanders M."/>
            <person name="Sharma J."/>
            <person name="Tracey A."/>
            <person name="Quail M.A."/>
            <person name="Weir W."/>
            <person name="Wastling J.M."/>
            <person name="Hall N."/>
            <person name="Willadsen P."/>
            <person name="Lingelbach K."/>
            <person name="Shiels B."/>
            <person name="Tait A."/>
            <person name="Berriman M."/>
            <person name="Allred D.R."/>
            <person name="Pain A."/>
        </authorList>
    </citation>
    <scope>NUCLEOTIDE SEQUENCE</scope>
    <source>
        <strain evidence="3">1802A</strain>
    </source>
</reference>
<proteinExistence type="predicted"/>
<comment type="caution">
    <text evidence="3">The sequence shown here is derived from an EMBL/GenBank/DDBJ whole genome shotgun (WGS) entry which is preliminary data.</text>
</comment>
<dbReference type="Pfam" id="PF03981">
    <property type="entry name" value="Ubiq_cyt_C_chap"/>
    <property type="match status" value="1"/>
</dbReference>
<sequence length="391" mass="45213">MTLYSSVFYKSLGCINAKCASRYALYSPEMRVSVMDSLRFALRADVRRLSSTSWSGQIGPRRSLSSAVRRSICECGVMNAGAGTTADELALQESVAEYCREIVEDPLSDVSVEETSKFLIPYPKRDKTYLVDLLTRPFRKSHMHEPAEMMVHLCVERLENDELTSSGLPLLIYNMVSAGFAIGPGFNKRAYFLMLHVWLLHRRAMREIPLGILLDRYLFQIAFDLFKGWLFQRKVRRGSFSDIASKVPEHRFKREHENCLGFMMKFLVELDQATLDEDLYPYKISQVIRHHMYEDDVDDATLRLLVKYVLRQFVHICNIGQEHFLDAMFLWFVSRPRVRNRCFRADTEPICRPARLLKRAMPQLIKYGGYKPTQSGDRTQELGTGSTKLTE</sequence>
<evidence type="ECO:0000313" key="3">
    <source>
        <dbReference type="EMBL" id="KAK1932692.1"/>
    </source>
</evidence>
<gene>
    <name evidence="3" type="ORF">X943_000392</name>
</gene>
<feature type="compositionally biased region" description="Polar residues" evidence="1">
    <location>
        <begin position="372"/>
        <end position="391"/>
    </location>
</feature>
<dbReference type="AlphaFoldDB" id="A0AAD9LEA9"/>
<dbReference type="Proteomes" id="UP001195914">
    <property type="component" value="Unassembled WGS sequence"/>
</dbReference>
<feature type="domain" description="Ubiquinol-cytochrome c chaperone" evidence="2">
    <location>
        <begin position="180"/>
        <end position="331"/>
    </location>
</feature>
<protein>
    <recommendedName>
        <fullName evidence="2">Ubiquinol-cytochrome c chaperone domain-containing protein</fullName>
    </recommendedName>
</protein>
<dbReference type="InterPro" id="IPR021150">
    <property type="entry name" value="Ubiq_cyt_c_chap"/>
</dbReference>
<reference evidence="3" key="2">
    <citation type="submission" date="2021-05" db="EMBL/GenBank/DDBJ databases">
        <authorList>
            <person name="Pain A."/>
        </authorList>
    </citation>
    <scope>NUCLEOTIDE SEQUENCE</scope>
    <source>
        <strain evidence="3">1802A</strain>
    </source>
</reference>
<keyword evidence="4" id="KW-1185">Reference proteome</keyword>
<accession>A0AAD9LEA9</accession>
<name>A0AAD9LEA9_BABDI</name>
<evidence type="ECO:0000256" key="1">
    <source>
        <dbReference type="SAM" id="MobiDB-lite"/>
    </source>
</evidence>
<organism evidence="3 4">
    <name type="scientific">Babesia divergens</name>
    <dbReference type="NCBI Taxonomy" id="32595"/>
    <lineage>
        <taxon>Eukaryota</taxon>
        <taxon>Sar</taxon>
        <taxon>Alveolata</taxon>
        <taxon>Apicomplexa</taxon>
        <taxon>Aconoidasida</taxon>
        <taxon>Piroplasmida</taxon>
        <taxon>Babesiidae</taxon>
        <taxon>Babesia</taxon>
    </lineage>
</organism>
<evidence type="ECO:0000313" key="4">
    <source>
        <dbReference type="Proteomes" id="UP001195914"/>
    </source>
</evidence>
<dbReference type="EMBL" id="JAHBMH010000073">
    <property type="protein sequence ID" value="KAK1932692.1"/>
    <property type="molecule type" value="Genomic_DNA"/>
</dbReference>
<feature type="region of interest" description="Disordered" evidence="1">
    <location>
        <begin position="368"/>
        <end position="391"/>
    </location>
</feature>
<evidence type="ECO:0000259" key="2">
    <source>
        <dbReference type="Pfam" id="PF03981"/>
    </source>
</evidence>